<name>Q5UXG2_HALMA</name>
<gene>
    <name evidence="2" type="ordered locus">rrnAC3352</name>
</gene>
<accession>Q5UXG2</accession>
<dbReference type="InterPro" id="IPR046147">
    <property type="entry name" value="DUF6149"/>
</dbReference>
<reference evidence="2 3" key="1">
    <citation type="journal article" date="2004" name="Genome Res.">
        <title>Genome sequence of Haloarcula marismortui: a halophilic archaeon from the Dead Sea.</title>
        <authorList>
            <person name="Baliga N.S."/>
            <person name="Bonneau R."/>
            <person name="Facciotti M.T."/>
            <person name="Pan M."/>
            <person name="Glusman G."/>
            <person name="Deutsch E.W."/>
            <person name="Shannon P."/>
            <person name="Chiu Y."/>
            <person name="Weng R.S."/>
            <person name="Gan R.R."/>
            <person name="Hung P."/>
            <person name="Date S.V."/>
            <person name="Marcotte E."/>
            <person name="Hood L."/>
            <person name="Ng W.V."/>
        </authorList>
    </citation>
    <scope>NUCLEOTIDE SEQUENCE [LARGE SCALE GENOMIC DNA]</scope>
    <source>
        <strain evidence="3">ATCC 43049 / DSM 3752 / JCM 8966 / VKM B-1809</strain>
    </source>
</reference>
<dbReference type="Pfam" id="PF19646">
    <property type="entry name" value="DUF6149"/>
    <property type="match status" value="1"/>
</dbReference>
<dbReference type="EMBL" id="AY596297">
    <property type="protein sequence ID" value="AAV48042.1"/>
    <property type="molecule type" value="Genomic_DNA"/>
</dbReference>
<feature type="compositionally biased region" description="Basic and acidic residues" evidence="1">
    <location>
        <begin position="196"/>
        <end position="205"/>
    </location>
</feature>
<evidence type="ECO:0000313" key="2">
    <source>
        <dbReference type="EMBL" id="AAV48042.1"/>
    </source>
</evidence>
<dbReference type="Proteomes" id="UP000001169">
    <property type="component" value="Chromosome I"/>
</dbReference>
<dbReference type="KEGG" id="hma:rrnAC3352"/>
<dbReference type="eggNOG" id="arCOG04774">
    <property type="taxonomic scope" value="Archaea"/>
</dbReference>
<feature type="region of interest" description="Disordered" evidence="1">
    <location>
        <begin position="185"/>
        <end position="254"/>
    </location>
</feature>
<protein>
    <submittedName>
        <fullName evidence="2">Uncharacterized protein</fullName>
    </submittedName>
</protein>
<dbReference type="HOGENOM" id="CLU_1302596_0_0_2"/>
<evidence type="ECO:0000256" key="1">
    <source>
        <dbReference type="SAM" id="MobiDB-lite"/>
    </source>
</evidence>
<evidence type="ECO:0000313" key="3">
    <source>
        <dbReference type="Proteomes" id="UP000001169"/>
    </source>
</evidence>
<dbReference type="AlphaFoldDB" id="Q5UXG2"/>
<sequence length="254" mass="28449">MPSPMITCDVLMYGRYEIRPNVDCYLRIVSDSELNTPIVGDLKALGPVFEIEMKIYQNPRHWASKKALTTPGVRSVANYGLVKLHTKIFLGKADEAHREERRDHLDDFFDGTMDTYVAALEAEYSEAEAREITHIQANFDFYNHGWTEMMEFPADELEAHYERYADFFDAHSITIDDPLGTFRPAGGVTDAPSTPERLDEPEHPHAVGGFADDVYVETEDGEMLVGGGREEPDDVSPTDAPVIDEDDVESAAGD</sequence>
<dbReference type="PATRIC" id="fig|272569.17.peg.3877"/>
<dbReference type="PaxDb" id="272569-rrnAC3352"/>
<feature type="compositionally biased region" description="Acidic residues" evidence="1">
    <location>
        <begin position="231"/>
        <end position="254"/>
    </location>
</feature>
<organism evidence="2 3">
    <name type="scientific">Haloarcula marismortui (strain ATCC 43049 / DSM 3752 / JCM 8966 / VKM B-1809)</name>
    <name type="common">Halobacterium marismortui</name>
    <dbReference type="NCBI Taxonomy" id="272569"/>
    <lineage>
        <taxon>Archaea</taxon>
        <taxon>Methanobacteriati</taxon>
        <taxon>Methanobacteriota</taxon>
        <taxon>Stenosarchaea group</taxon>
        <taxon>Halobacteria</taxon>
        <taxon>Halobacteriales</taxon>
        <taxon>Haloarculaceae</taxon>
        <taxon>Haloarcula</taxon>
    </lineage>
</organism>
<proteinExistence type="predicted"/>
<dbReference type="STRING" id="272569.rrnAC3352"/>
<keyword evidence="3" id="KW-1185">Reference proteome</keyword>
<dbReference type="EnsemblBacteria" id="AAV48042">
    <property type="protein sequence ID" value="AAV48042"/>
    <property type="gene ID" value="rrnAC3352"/>
</dbReference>